<reference evidence="1 2" key="1">
    <citation type="submission" date="2017-06" db="EMBL/GenBank/DDBJ databases">
        <title>Comparative genomic analysis of Ambrosia Fusariam Clade fungi.</title>
        <authorList>
            <person name="Stajich J.E."/>
            <person name="Carrillo J."/>
            <person name="Kijimoto T."/>
            <person name="Eskalen A."/>
            <person name="O'Donnell K."/>
            <person name="Kasson M."/>
        </authorList>
    </citation>
    <scope>NUCLEOTIDE SEQUENCE [LARGE SCALE GENOMIC DNA]</scope>
    <source>
        <strain evidence="1 2">UCR1854</strain>
    </source>
</reference>
<name>A0A430L4W7_9HYPO</name>
<protein>
    <submittedName>
        <fullName evidence="1">Uncharacterized protein</fullName>
    </submittedName>
</protein>
<dbReference type="AlphaFoldDB" id="A0A430L4W7"/>
<organism evidence="1 2">
    <name type="scientific">Fusarium euwallaceae</name>
    <dbReference type="NCBI Taxonomy" id="1147111"/>
    <lineage>
        <taxon>Eukaryota</taxon>
        <taxon>Fungi</taxon>
        <taxon>Dikarya</taxon>
        <taxon>Ascomycota</taxon>
        <taxon>Pezizomycotina</taxon>
        <taxon>Sordariomycetes</taxon>
        <taxon>Hypocreomycetidae</taxon>
        <taxon>Hypocreales</taxon>
        <taxon>Nectriaceae</taxon>
        <taxon>Fusarium</taxon>
        <taxon>Fusarium solani species complex</taxon>
    </lineage>
</organism>
<dbReference type="Proteomes" id="UP000287124">
    <property type="component" value="Unassembled WGS sequence"/>
</dbReference>
<evidence type="ECO:0000313" key="2">
    <source>
        <dbReference type="Proteomes" id="UP000287124"/>
    </source>
</evidence>
<sequence length="145" mass="16004">MHDVLFVQRHLGRVVVVVHDRLGVERAPVHRWAVLLRLSSEFVAQAQYLAKFMTEGQFGKKAVARVLSLGASLEWTTEKKASLRSNTRLNCTGPRLHACVATSKQAAAYSPSALVWCVVVELAGTWHCVTQSDGTWRNCCPETSG</sequence>
<gene>
    <name evidence="1" type="ORF">BHE90_014880</name>
</gene>
<proteinExistence type="predicted"/>
<comment type="caution">
    <text evidence="1">The sequence shown here is derived from an EMBL/GenBank/DDBJ whole genome shotgun (WGS) entry which is preliminary data.</text>
</comment>
<keyword evidence="2" id="KW-1185">Reference proteome</keyword>
<accession>A0A430L4W7</accession>
<evidence type="ECO:0000313" key="1">
    <source>
        <dbReference type="EMBL" id="RTE70720.1"/>
    </source>
</evidence>
<dbReference type="EMBL" id="MIKF01000430">
    <property type="protein sequence ID" value="RTE70720.1"/>
    <property type="molecule type" value="Genomic_DNA"/>
</dbReference>